<evidence type="ECO:0000313" key="3">
    <source>
        <dbReference type="Proteomes" id="UP000044602"/>
    </source>
</evidence>
<dbReference type="STRING" id="100787.A0A0G4LA21"/>
<dbReference type="AlphaFoldDB" id="A0A0G4LA21"/>
<reference evidence="2 3" key="1">
    <citation type="submission" date="2015-05" db="EMBL/GenBank/DDBJ databases">
        <authorList>
            <person name="Wang D.B."/>
            <person name="Wang M."/>
        </authorList>
    </citation>
    <scope>NUCLEOTIDE SEQUENCE [LARGE SCALE GENOMIC DNA]</scope>
    <source>
        <strain evidence="2">VL1</strain>
    </source>
</reference>
<dbReference type="EMBL" id="CVQH01010001">
    <property type="protein sequence ID" value="CRK18804.1"/>
    <property type="molecule type" value="Genomic_DNA"/>
</dbReference>
<dbReference type="Proteomes" id="UP000044602">
    <property type="component" value="Unassembled WGS sequence"/>
</dbReference>
<accession>A0A0G4LA21</accession>
<feature type="region of interest" description="Disordered" evidence="1">
    <location>
        <begin position="1"/>
        <end position="72"/>
    </location>
</feature>
<proteinExistence type="predicted"/>
<gene>
    <name evidence="2" type="ORF">BN1708_003157</name>
</gene>
<organism evidence="2 3">
    <name type="scientific">Verticillium longisporum</name>
    <name type="common">Verticillium dahliae var. longisporum</name>
    <dbReference type="NCBI Taxonomy" id="100787"/>
    <lineage>
        <taxon>Eukaryota</taxon>
        <taxon>Fungi</taxon>
        <taxon>Dikarya</taxon>
        <taxon>Ascomycota</taxon>
        <taxon>Pezizomycotina</taxon>
        <taxon>Sordariomycetes</taxon>
        <taxon>Hypocreomycetidae</taxon>
        <taxon>Glomerellales</taxon>
        <taxon>Plectosphaerellaceae</taxon>
        <taxon>Verticillium</taxon>
    </lineage>
</organism>
<protein>
    <submittedName>
        <fullName evidence="2">Uncharacterized protein</fullName>
    </submittedName>
</protein>
<evidence type="ECO:0000256" key="1">
    <source>
        <dbReference type="SAM" id="MobiDB-lite"/>
    </source>
</evidence>
<feature type="compositionally biased region" description="Pro residues" evidence="1">
    <location>
        <begin position="22"/>
        <end position="54"/>
    </location>
</feature>
<sequence length="173" mass="18606">MPQSSPAMPFTPSMNAISTNMSPPPPPPKMTQPEQQPHPPQRGPTLVVPPPPPQVQQRPLPTPSGITDWFSPPPPFITPYNFTPMSNSFFNDGSHAHNYTNAPELGLGIGQFNFGPFGGPPAGWNAERQGSLSQEQQLELMTALETDGMGEIDAFLNMGMDAGKQGVNTNGWS</sequence>
<evidence type="ECO:0000313" key="2">
    <source>
        <dbReference type="EMBL" id="CRK18804.1"/>
    </source>
</evidence>
<keyword evidence="3" id="KW-1185">Reference proteome</keyword>
<feature type="compositionally biased region" description="Polar residues" evidence="1">
    <location>
        <begin position="1"/>
        <end position="21"/>
    </location>
</feature>
<name>A0A0G4LA21_VERLO</name>